<feature type="transmembrane region" description="Helical" evidence="1">
    <location>
        <begin position="73"/>
        <end position="96"/>
    </location>
</feature>
<dbReference type="Proteomes" id="UP000030745">
    <property type="component" value="Unassembled WGS sequence"/>
</dbReference>
<keyword evidence="3" id="KW-1185">Reference proteome</keyword>
<keyword evidence="1" id="KW-1133">Transmembrane helix</keyword>
<dbReference type="GeneID" id="24123206"/>
<evidence type="ECO:0000313" key="3">
    <source>
        <dbReference type="Proteomes" id="UP000030745"/>
    </source>
</evidence>
<keyword evidence="1" id="KW-0472">Membrane</keyword>
<protein>
    <submittedName>
        <fullName evidence="2">Uncharacterized protein</fullName>
    </submittedName>
</protein>
<evidence type="ECO:0000256" key="1">
    <source>
        <dbReference type="SAM" id="Phobius"/>
    </source>
</evidence>
<organism evidence="2 3">
    <name type="scientific">Saprolegnia parasitica (strain CBS 223.65)</name>
    <dbReference type="NCBI Taxonomy" id="695850"/>
    <lineage>
        <taxon>Eukaryota</taxon>
        <taxon>Sar</taxon>
        <taxon>Stramenopiles</taxon>
        <taxon>Oomycota</taxon>
        <taxon>Saprolegniomycetes</taxon>
        <taxon>Saprolegniales</taxon>
        <taxon>Saprolegniaceae</taxon>
        <taxon>Saprolegnia</taxon>
    </lineage>
</organism>
<dbReference type="EMBL" id="KK583190">
    <property type="protein sequence ID" value="KDO34507.1"/>
    <property type="molecule type" value="Genomic_DNA"/>
</dbReference>
<keyword evidence="1" id="KW-0812">Transmembrane</keyword>
<dbReference type="KEGG" id="spar:SPRG_00570"/>
<proteinExistence type="predicted"/>
<name>A0A067D669_SAPPC</name>
<reference evidence="2 3" key="1">
    <citation type="journal article" date="2013" name="PLoS Genet.">
        <title>Distinctive expansion of potential virulence genes in the genome of the oomycete fish pathogen Saprolegnia parasitica.</title>
        <authorList>
            <person name="Jiang R.H."/>
            <person name="de Bruijn I."/>
            <person name="Haas B.J."/>
            <person name="Belmonte R."/>
            <person name="Lobach L."/>
            <person name="Christie J."/>
            <person name="van den Ackerveken G."/>
            <person name="Bottin A."/>
            <person name="Bulone V."/>
            <person name="Diaz-Moreno S.M."/>
            <person name="Dumas B."/>
            <person name="Fan L."/>
            <person name="Gaulin E."/>
            <person name="Govers F."/>
            <person name="Grenville-Briggs L.J."/>
            <person name="Horner N.R."/>
            <person name="Levin J.Z."/>
            <person name="Mammella M."/>
            <person name="Meijer H.J."/>
            <person name="Morris P."/>
            <person name="Nusbaum C."/>
            <person name="Oome S."/>
            <person name="Phillips A.J."/>
            <person name="van Rooyen D."/>
            <person name="Rzeszutek E."/>
            <person name="Saraiva M."/>
            <person name="Secombes C.J."/>
            <person name="Seidl M.F."/>
            <person name="Snel B."/>
            <person name="Stassen J.H."/>
            <person name="Sykes S."/>
            <person name="Tripathy S."/>
            <person name="van den Berg H."/>
            <person name="Vega-Arreguin J.C."/>
            <person name="Wawra S."/>
            <person name="Young S.K."/>
            <person name="Zeng Q."/>
            <person name="Dieguez-Uribeondo J."/>
            <person name="Russ C."/>
            <person name="Tyler B.M."/>
            <person name="van West P."/>
        </authorList>
    </citation>
    <scope>NUCLEOTIDE SEQUENCE [LARGE SCALE GENOMIC DNA]</scope>
    <source>
        <strain evidence="2 3">CBS 223.65</strain>
    </source>
</reference>
<dbReference type="OrthoDB" id="79424at2759"/>
<dbReference type="OMA" id="WNLPLTI"/>
<feature type="transmembrane region" description="Helical" evidence="1">
    <location>
        <begin position="181"/>
        <end position="199"/>
    </location>
</feature>
<dbReference type="VEuPathDB" id="FungiDB:SPRG_00570"/>
<dbReference type="AlphaFoldDB" id="A0A067D669"/>
<dbReference type="RefSeq" id="XP_012194185.1">
    <property type="nucleotide sequence ID" value="XM_012338795.1"/>
</dbReference>
<feature type="transmembrane region" description="Helical" evidence="1">
    <location>
        <begin position="12"/>
        <end position="32"/>
    </location>
</feature>
<evidence type="ECO:0000313" key="2">
    <source>
        <dbReference type="EMBL" id="KDO34507.1"/>
    </source>
</evidence>
<sequence length="238" mass="26246">MLPAPRLLQDYCLSYSAPAFLFGTIGGVAYNLCDIDLFRFVYNQFYAAPPYLGMYVNQATWPSGAYVAEGTPAVATFLSSLAVYPVLIAIGVSMLLSMGHRRLRSRGLLLRTQWCTTNSFLRYAKRPQYITSLPLEESNAIKIGAKLFCKPSTMALMGYGIVAEAETDPAPGAAMKRPQTTFVLVSIYALLPALLHNIWRMPVFIAGVIRGNQFEPAAAKATLDRTREYVHKRGSCVT</sequence>
<gene>
    <name evidence="2" type="ORF">SPRG_00570</name>
</gene>
<accession>A0A067D669</accession>